<gene>
    <name evidence="2" type="ORF">EV668_0481</name>
</gene>
<reference evidence="2 3" key="1">
    <citation type="submission" date="2019-03" db="EMBL/GenBank/DDBJ databases">
        <title>Genomic Encyclopedia of Type Strains, Phase IV (KMG-IV): sequencing the most valuable type-strain genomes for metagenomic binning, comparative biology and taxonomic classification.</title>
        <authorList>
            <person name="Goeker M."/>
        </authorList>
    </citation>
    <scope>NUCLEOTIDE SEQUENCE [LARGE SCALE GENOMIC DNA]</scope>
    <source>
        <strain evidence="2 3">DSM 25903</strain>
    </source>
</reference>
<accession>A0A4R7C7K4</accession>
<organism evidence="2 3">
    <name type="scientific">Enterovirga rhinocerotis</name>
    <dbReference type="NCBI Taxonomy" id="1339210"/>
    <lineage>
        <taxon>Bacteria</taxon>
        <taxon>Pseudomonadati</taxon>
        <taxon>Pseudomonadota</taxon>
        <taxon>Alphaproteobacteria</taxon>
        <taxon>Hyphomicrobiales</taxon>
        <taxon>Methylobacteriaceae</taxon>
        <taxon>Enterovirga</taxon>
    </lineage>
</organism>
<evidence type="ECO:0000313" key="3">
    <source>
        <dbReference type="Proteomes" id="UP000295122"/>
    </source>
</evidence>
<feature type="transmembrane region" description="Helical" evidence="1">
    <location>
        <begin position="140"/>
        <end position="165"/>
    </location>
</feature>
<dbReference type="EMBL" id="SNZR01000011">
    <property type="protein sequence ID" value="TDR93225.1"/>
    <property type="molecule type" value="Genomic_DNA"/>
</dbReference>
<sequence length="171" mass="18037">MASEPDRRAAGRVASASSWEPAEFSVQSFVREPGGVALYAKVVCDTGEAARRMVGRQAAIHGNAAAVQIAAGVSAHRREALILATAGELPSGWFDLVSPLPGDRRSDISPVLAAAAMTVILLPIALVVVAFVVPAALDRLLFSLLMVVAAPIVFVAMWFLTFAVIHFSEKE</sequence>
<keyword evidence="1" id="KW-0812">Transmembrane</keyword>
<name>A0A4R7C7K4_9HYPH</name>
<feature type="transmembrane region" description="Helical" evidence="1">
    <location>
        <begin position="111"/>
        <end position="134"/>
    </location>
</feature>
<keyword evidence="1" id="KW-0472">Membrane</keyword>
<keyword evidence="3" id="KW-1185">Reference proteome</keyword>
<protein>
    <submittedName>
        <fullName evidence="2">Uncharacterized protein</fullName>
    </submittedName>
</protein>
<keyword evidence="1" id="KW-1133">Transmembrane helix</keyword>
<evidence type="ECO:0000256" key="1">
    <source>
        <dbReference type="SAM" id="Phobius"/>
    </source>
</evidence>
<dbReference type="Proteomes" id="UP000295122">
    <property type="component" value="Unassembled WGS sequence"/>
</dbReference>
<dbReference type="AlphaFoldDB" id="A0A4R7C7K4"/>
<evidence type="ECO:0000313" key="2">
    <source>
        <dbReference type="EMBL" id="TDR93225.1"/>
    </source>
</evidence>
<dbReference type="RefSeq" id="WP_133768247.1">
    <property type="nucleotide sequence ID" value="NZ_SNZR01000011.1"/>
</dbReference>
<proteinExistence type="predicted"/>
<comment type="caution">
    <text evidence="2">The sequence shown here is derived from an EMBL/GenBank/DDBJ whole genome shotgun (WGS) entry which is preliminary data.</text>
</comment>